<dbReference type="SUPFAM" id="SSF52540">
    <property type="entry name" value="P-loop containing nucleoside triphosphate hydrolases"/>
    <property type="match status" value="1"/>
</dbReference>
<organism evidence="2 3">
    <name type="scientific">Niastella vici</name>
    <dbReference type="NCBI Taxonomy" id="1703345"/>
    <lineage>
        <taxon>Bacteria</taxon>
        <taxon>Pseudomonadati</taxon>
        <taxon>Bacteroidota</taxon>
        <taxon>Chitinophagia</taxon>
        <taxon>Chitinophagales</taxon>
        <taxon>Chitinophagaceae</taxon>
        <taxon>Niastella</taxon>
    </lineage>
</organism>
<dbReference type="Pfam" id="PF13304">
    <property type="entry name" value="AAA_21"/>
    <property type="match status" value="1"/>
</dbReference>
<dbReference type="RefSeq" id="WP_081155184.1">
    <property type="nucleotide sequence ID" value="NZ_LVYD01000101.1"/>
</dbReference>
<dbReference type="EMBL" id="LVYD01000101">
    <property type="protein sequence ID" value="OQP58698.1"/>
    <property type="molecule type" value="Genomic_DNA"/>
</dbReference>
<accession>A0A1V9FK13</accession>
<gene>
    <name evidence="2" type="ORF">A3860_39505</name>
</gene>
<dbReference type="AlphaFoldDB" id="A0A1V9FK13"/>
<sequence>MIHYLKIKNFGPIKDEMEINFEVADSNGLDDYVVEMPDKIQLIKLIYIYGANASGKTTILNAFEFLRYLLIHPKNEKEEVLDFEPFLFCDRPYSKHSFLELAFYVSDIRYIYNLEFTKTSIVSEKLAFYQTKKPTELFSRSTDLKKRFSKIDFGSKIKVPAREKDLLESNTLHNNTVLGAYAKTNVDIPELEALNKWFISFFFGLITSNHMLNEFTSRLIERDPQANVWINTLLNKADSQLMEVKVGSYEEGLNKMLQGSLNRNTVIRGTTYRLSTQELRNRFVSFLPKASLEKPLFHEINFIHKITDTKTFTLPYESESSGTKKYFGLSGPLYDVVHYPRMLCIDELETSLHPDLMKYYLQVFLLNSKKSQLLITTHSTALLDNEDFIRRDALWLCEKQDTGSINLYSAADFDSNTLRKDSSIQKAYKTGRLGAKPNLGSPYIDNNK</sequence>
<evidence type="ECO:0000313" key="2">
    <source>
        <dbReference type="EMBL" id="OQP58698.1"/>
    </source>
</evidence>
<dbReference type="OrthoDB" id="9809324at2"/>
<protein>
    <recommendedName>
        <fullName evidence="1">ATPase AAA-type core domain-containing protein</fullName>
    </recommendedName>
</protein>
<dbReference type="STRING" id="1703345.A3860_39505"/>
<comment type="caution">
    <text evidence="2">The sequence shown here is derived from an EMBL/GenBank/DDBJ whole genome shotgun (WGS) entry which is preliminary data.</text>
</comment>
<dbReference type="Proteomes" id="UP000192796">
    <property type="component" value="Unassembled WGS sequence"/>
</dbReference>
<name>A0A1V9FK13_9BACT</name>
<feature type="domain" description="ATPase AAA-type core" evidence="1">
    <location>
        <begin position="48"/>
        <end position="384"/>
    </location>
</feature>
<proteinExistence type="predicted"/>
<dbReference type="GO" id="GO:0016887">
    <property type="term" value="F:ATP hydrolysis activity"/>
    <property type="evidence" value="ECO:0007669"/>
    <property type="project" value="InterPro"/>
</dbReference>
<dbReference type="InterPro" id="IPR027417">
    <property type="entry name" value="P-loop_NTPase"/>
</dbReference>
<dbReference type="PANTHER" id="PTHR40396">
    <property type="entry name" value="ATPASE-LIKE PROTEIN"/>
    <property type="match status" value="1"/>
</dbReference>
<evidence type="ECO:0000313" key="3">
    <source>
        <dbReference type="Proteomes" id="UP000192796"/>
    </source>
</evidence>
<dbReference type="InterPro" id="IPR003959">
    <property type="entry name" value="ATPase_AAA_core"/>
</dbReference>
<dbReference type="PANTHER" id="PTHR40396:SF1">
    <property type="entry name" value="ATPASE AAA-TYPE CORE DOMAIN-CONTAINING PROTEIN"/>
    <property type="match status" value="1"/>
</dbReference>
<dbReference type="Gene3D" id="3.40.50.300">
    <property type="entry name" value="P-loop containing nucleotide triphosphate hydrolases"/>
    <property type="match status" value="1"/>
</dbReference>
<dbReference type="GO" id="GO:0005524">
    <property type="term" value="F:ATP binding"/>
    <property type="evidence" value="ECO:0007669"/>
    <property type="project" value="InterPro"/>
</dbReference>
<evidence type="ECO:0000259" key="1">
    <source>
        <dbReference type="Pfam" id="PF13304"/>
    </source>
</evidence>
<keyword evidence="3" id="KW-1185">Reference proteome</keyword>
<reference evidence="2 3" key="1">
    <citation type="submission" date="2016-03" db="EMBL/GenBank/DDBJ databases">
        <title>Niastella vici sp. nov., isolated from farmland soil.</title>
        <authorList>
            <person name="Chen L."/>
            <person name="Wang D."/>
            <person name="Yang S."/>
            <person name="Wang G."/>
        </authorList>
    </citation>
    <scope>NUCLEOTIDE SEQUENCE [LARGE SCALE GENOMIC DNA]</scope>
    <source>
        <strain evidence="2 3">DJ57</strain>
    </source>
</reference>